<feature type="binding site" evidence="4">
    <location>
        <position position="279"/>
    </location>
    <ligand>
        <name>S-adenosyl-L-methionine</name>
        <dbReference type="ChEBI" id="CHEBI:59789"/>
    </ligand>
</feature>
<protein>
    <submittedName>
        <fullName evidence="6">TRAM domain-containing protein</fullName>
    </submittedName>
</protein>
<dbReference type="GO" id="GO:0070041">
    <property type="term" value="F:rRNA (uridine-C5-)-methyltransferase activity"/>
    <property type="evidence" value="ECO:0007669"/>
    <property type="project" value="TreeGrafter"/>
</dbReference>
<feature type="binding site" evidence="4">
    <location>
        <position position="222"/>
    </location>
    <ligand>
        <name>S-adenosyl-L-methionine</name>
        <dbReference type="ChEBI" id="CHEBI:59789"/>
    </ligand>
</feature>
<dbReference type="InterPro" id="IPR010280">
    <property type="entry name" value="U5_MeTrfase_fam"/>
</dbReference>
<dbReference type="RefSeq" id="WP_305110778.1">
    <property type="nucleotide sequence ID" value="NZ_JAUTIX010000002.1"/>
</dbReference>
<gene>
    <name evidence="6" type="ORF">Q7X28_06835</name>
</gene>
<dbReference type="PROSITE" id="PS51687">
    <property type="entry name" value="SAM_MT_RNA_M5U"/>
    <property type="match status" value="1"/>
</dbReference>
<accession>A0AA90N8M8</accession>
<dbReference type="Pfam" id="PF05958">
    <property type="entry name" value="tRNA_U5-meth_tr"/>
    <property type="match status" value="1"/>
</dbReference>
<dbReference type="Pfam" id="PF01938">
    <property type="entry name" value="TRAM"/>
    <property type="match status" value="1"/>
</dbReference>
<evidence type="ECO:0000313" key="6">
    <source>
        <dbReference type="EMBL" id="MDP0397636.1"/>
    </source>
</evidence>
<dbReference type="InterPro" id="IPR029063">
    <property type="entry name" value="SAM-dependent_MTases_sf"/>
</dbReference>
<evidence type="ECO:0000256" key="4">
    <source>
        <dbReference type="PROSITE-ProRule" id="PRU01024"/>
    </source>
</evidence>
<feature type="binding site" evidence="4">
    <location>
        <position position="320"/>
    </location>
    <ligand>
        <name>S-adenosyl-L-methionine</name>
        <dbReference type="ChEBI" id="CHEBI:59789"/>
    </ligand>
</feature>
<dbReference type="PANTHER" id="PTHR11061">
    <property type="entry name" value="RNA M5U METHYLTRANSFERASE"/>
    <property type="match status" value="1"/>
</dbReference>
<feature type="active site" description="Nucleophile" evidence="4">
    <location>
        <position position="347"/>
    </location>
</feature>
<reference evidence="6" key="1">
    <citation type="submission" date="2023-08" db="EMBL/GenBank/DDBJ databases">
        <title>The draft genome of Tsukamurella strandjordii strain 050030.</title>
        <authorList>
            <person name="Zhao F."/>
            <person name="Feng Y."/>
            <person name="Zong Z."/>
        </authorList>
    </citation>
    <scope>NUCLEOTIDE SEQUENCE</scope>
    <source>
        <strain evidence="6">050030</strain>
    </source>
</reference>
<evidence type="ECO:0000313" key="7">
    <source>
        <dbReference type="Proteomes" id="UP001178281"/>
    </source>
</evidence>
<dbReference type="PANTHER" id="PTHR11061:SF30">
    <property type="entry name" value="TRNA (URACIL(54)-C(5))-METHYLTRANSFERASE"/>
    <property type="match status" value="1"/>
</dbReference>
<keyword evidence="3 4" id="KW-0949">S-adenosyl-L-methionine</keyword>
<evidence type="ECO:0000256" key="3">
    <source>
        <dbReference type="ARBA" id="ARBA00022691"/>
    </source>
</evidence>
<evidence type="ECO:0000256" key="2">
    <source>
        <dbReference type="ARBA" id="ARBA00022679"/>
    </source>
</evidence>
<evidence type="ECO:0000259" key="5">
    <source>
        <dbReference type="PROSITE" id="PS50926"/>
    </source>
</evidence>
<feature type="domain" description="TRAM" evidence="5">
    <location>
        <begin position="1"/>
        <end position="59"/>
    </location>
</feature>
<dbReference type="InterPro" id="IPR012340">
    <property type="entry name" value="NA-bd_OB-fold"/>
</dbReference>
<organism evidence="6 7">
    <name type="scientific">Tsukamurella strandjordii</name>
    <dbReference type="NCBI Taxonomy" id="147577"/>
    <lineage>
        <taxon>Bacteria</taxon>
        <taxon>Bacillati</taxon>
        <taxon>Actinomycetota</taxon>
        <taxon>Actinomycetes</taxon>
        <taxon>Mycobacteriales</taxon>
        <taxon>Tsukamurellaceae</taxon>
        <taxon>Tsukamurella</taxon>
    </lineage>
</organism>
<dbReference type="Gene3D" id="2.40.50.140">
    <property type="entry name" value="Nucleic acid-binding proteins"/>
    <property type="match status" value="1"/>
</dbReference>
<dbReference type="Gene3D" id="2.40.50.1070">
    <property type="match status" value="1"/>
</dbReference>
<sequence>MLTPNDVVELSPQSPGHGGIAVARHDGQAVFVRGALPGETVRARITEVKKSYARASTVEVRTASAHRVPESCPAAAAGAGCCDLTIATPEYQRTWKTEVLADLLVRFGRFAPGELAPTVGEITPGLTTGWRHRARLHAAADGTLGWRGARSHDLVDASGCAQLPTGLTEGLRATPGDEVAVVLDDDGARHAVAGGTVLDGTGMADYRIGGTAWRLPAGSFWQAHRDAAAHYSALVDRWTADLLADGTVDTGARAWDLYGGAGVFAAVLAERGLTVDVVETAREAIAAGRDALDGSRVRFHRGDVARTVGRLRAPGLVVLDPPRSGAGKAVIAAIATAAPRAVIHVGCDPAAFARDLALFRDAGYAVREAVAVDAFPGTHHLECLAVLTTGSAP</sequence>
<comment type="caution">
    <text evidence="6">The sequence shown here is derived from an EMBL/GenBank/DDBJ whole genome shotgun (WGS) entry which is preliminary data.</text>
</comment>
<keyword evidence="2 4" id="KW-0808">Transferase</keyword>
<evidence type="ECO:0000256" key="1">
    <source>
        <dbReference type="ARBA" id="ARBA00022603"/>
    </source>
</evidence>
<keyword evidence="1 4" id="KW-0489">Methyltransferase</keyword>
<dbReference type="AlphaFoldDB" id="A0AA90N8M8"/>
<keyword evidence="7" id="KW-1185">Reference proteome</keyword>
<feature type="binding site" evidence="4">
    <location>
        <position position="258"/>
    </location>
    <ligand>
        <name>S-adenosyl-L-methionine</name>
        <dbReference type="ChEBI" id="CHEBI:59789"/>
    </ligand>
</feature>
<dbReference type="EMBL" id="JAUTIX010000002">
    <property type="protein sequence ID" value="MDP0397636.1"/>
    <property type="molecule type" value="Genomic_DNA"/>
</dbReference>
<dbReference type="GO" id="GO:0070475">
    <property type="term" value="P:rRNA base methylation"/>
    <property type="evidence" value="ECO:0007669"/>
    <property type="project" value="TreeGrafter"/>
</dbReference>
<dbReference type="InterPro" id="IPR002792">
    <property type="entry name" value="TRAM_dom"/>
</dbReference>
<dbReference type="PROSITE" id="PS50926">
    <property type="entry name" value="TRAM"/>
    <property type="match status" value="1"/>
</dbReference>
<name>A0AA90N8M8_9ACTN</name>
<comment type="similarity">
    <text evidence="4">Belongs to the class I-like SAM-binding methyltransferase superfamily. RNA M5U methyltransferase family.</text>
</comment>
<dbReference type="SUPFAM" id="SSF53335">
    <property type="entry name" value="S-adenosyl-L-methionine-dependent methyltransferases"/>
    <property type="match status" value="1"/>
</dbReference>
<dbReference type="Gene3D" id="3.40.50.150">
    <property type="entry name" value="Vaccinia Virus protein VP39"/>
    <property type="match status" value="2"/>
</dbReference>
<dbReference type="SUPFAM" id="SSF50249">
    <property type="entry name" value="Nucleic acid-binding proteins"/>
    <property type="match status" value="1"/>
</dbReference>
<proteinExistence type="inferred from homology"/>
<dbReference type="Proteomes" id="UP001178281">
    <property type="component" value="Unassembled WGS sequence"/>
</dbReference>